<dbReference type="AlphaFoldDB" id="A0A1E3L3A9"/>
<sequence length="453" mass="53093">MKHRITLITELESEMHKQGYSLSHFSKVSGINRGILSATLNGNPPKIMSITQLDAMAKALGKPESWLYELFVEQCFSEENKANWRRVRTLLLRCIELNRDDLIGDILNSLMEDPAHVAHVFDLAEELVEQNQAIVAMPFYECVIENERNYHSERLAISHYRLFRARTSPIIENNLRLAMVFHPFRNRLPDHLRLEALLQLSNIYYTIQDWDMVINCANELNVLSNIIYAQECKRRKKNLPVTTVLLERPLVTYYAQSHLMKFVALEHMEKYDEARPYLKKFADLSWFEGLDDIGKEDVEKFKLYAVFNELNLDLLTGNTDKLVDYVELLKAHPGEALPSLVIISKAANKYNMNIDDILADYDDIIYPNDILDYIHHGKFLRDHYKDIPIGISRYINIYYQLALYQCNRNVYDEKLEKILIALETSVEKYNRGRIIDCLALFKKLREMPREHKE</sequence>
<evidence type="ECO:0000313" key="1">
    <source>
        <dbReference type="EMBL" id="ODP28289.1"/>
    </source>
</evidence>
<name>A0A1E3L3A9_9BACL</name>
<dbReference type="STRING" id="1886670.PTI45_02279"/>
<organism evidence="1 2">
    <name type="scientific">Paenibacillus nuruki</name>
    <dbReference type="NCBI Taxonomy" id="1886670"/>
    <lineage>
        <taxon>Bacteria</taxon>
        <taxon>Bacillati</taxon>
        <taxon>Bacillota</taxon>
        <taxon>Bacilli</taxon>
        <taxon>Bacillales</taxon>
        <taxon>Paenibacillaceae</taxon>
        <taxon>Paenibacillus</taxon>
    </lineage>
</organism>
<accession>A0A1E3L3A9</accession>
<proteinExistence type="predicted"/>
<dbReference type="RefSeq" id="WP_069327700.1">
    <property type="nucleotide sequence ID" value="NZ_MDER01000039.1"/>
</dbReference>
<evidence type="ECO:0000313" key="2">
    <source>
        <dbReference type="Proteomes" id="UP000094578"/>
    </source>
</evidence>
<gene>
    <name evidence="1" type="ORF">PTI45_02279</name>
</gene>
<reference evidence="1 2" key="1">
    <citation type="submission" date="2016-08" db="EMBL/GenBank/DDBJ databases">
        <title>Genome sequencing of Paenibacillus sp. TI45-13ar, isolated from Korean traditional nuruk.</title>
        <authorList>
            <person name="Kim S.-J."/>
        </authorList>
    </citation>
    <scope>NUCLEOTIDE SEQUENCE [LARGE SCALE GENOMIC DNA]</scope>
    <source>
        <strain evidence="1 2">TI45-13ar</strain>
    </source>
</reference>
<dbReference type="EMBL" id="MDER01000039">
    <property type="protein sequence ID" value="ODP28289.1"/>
    <property type="molecule type" value="Genomic_DNA"/>
</dbReference>
<evidence type="ECO:0008006" key="3">
    <source>
        <dbReference type="Google" id="ProtNLM"/>
    </source>
</evidence>
<protein>
    <recommendedName>
        <fullName evidence="3">HTH cro/C1-type domain-containing protein</fullName>
    </recommendedName>
</protein>
<keyword evidence="2" id="KW-1185">Reference proteome</keyword>
<dbReference type="Proteomes" id="UP000094578">
    <property type="component" value="Unassembled WGS sequence"/>
</dbReference>
<comment type="caution">
    <text evidence="1">The sequence shown here is derived from an EMBL/GenBank/DDBJ whole genome shotgun (WGS) entry which is preliminary data.</text>
</comment>